<accession>A0A4U8UR23</accession>
<evidence type="ECO:0000313" key="3">
    <source>
        <dbReference type="Proteomes" id="UP000298663"/>
    </source>
</evidence>
<protein>
    <submittedName>
        <fullName evidence="2">Uncharacterized protein</fullName>
    </submittedName>
</protein>
<keyword evidence="3" id="KW-1185">Reference proteome</keyword>
<feature type="region of interest" description="Disordered" evidence="1">
    <location>
        <begin position="53"/>
        <end position="96"/>
    </location>
</feature>
<proteinExistence type="predicted"/>
<feature type="compositionally biased region" description="Basic residues" evidence="1">
    <location>
        <begin position="68"/>
        <end position="84"/>
    </location>
</feature>
<dbReference type="EMBL" id="AZBU02000001">
    <property type="protein sequence ID" value="TMS34607.1"/>
    <property type="molecule type" value="Genomic_DNA"/>
</dbReference>
<gene>
    <name evidence="2" type="ORF">L596_002162</name>
</gene>
<dbReference type="AlphaFoldDB" id="A0A4U8UR23"/>
<comment type="caution">
    <text evidence="2">The sequence shown here is derived from an EMBL/GenBank/DDBJ whole genome shotgun (WGS) entry which is preliminary data.</text>
</comment>
<dbReference type="Proteomes" id="UP000298663">
    <property type="component" value="Chromosome X"/>
</dbReference>
<organism evidence="2 3">
    <name type="scientific">Steinernema carpocapsae</name>
    <name type="common">Entomopathogenic nematode</name>
    <dbReference type="NCBI Taxonomy" id="34508"/>
    <lineage>
        <taxon>Eukaryota</taxon>
        <taxon>Metazoa</taxon>
        <taxon>Ecdysozoa</taxon>
        <taxon>Nematoda</taxon>
        <taxon>Chromadorea</taxon>
        <taxon>Rhabditida</taxon>
        <taxon>Tylenchina</taxon>
        <taxon>Panagrolaimomorpha</taxon>
        <taxon>Strongyloidoidea</taxon>
        <taxon>Steinernematidae</taxon>
        <taxon>Steinernema</taxon>
    </lineage>
</organism>
<reference evidence="2 3" key="2">
    <citation type="journal article" date="2019" name="G3 (Bethesda)">
        <title>Hybrid Assembly of the Genome of the Entomopathogenic Nematode Steinernema carpocapsae Identifies the X-Chromosome.</title>
        <authorList>
            <person name="Serra L."/>
            <person name="Macchietto M."/>
            <person name="Macias-Munoz A."/>
            <person name="McGill C.J."/>
            <person name="Rodriguez I.M."/>
            <person name="Rodriguez B."/>
            <person name="Murad R."/>
            <person name="Mortazavi A."/>
        </authorList>
    </citation>
    <scope>NUCLEOTIDE SEQUENCE [LARGE SCALE GENOMIC DNA]</scope>
    <source>
        <strain evidence="2 3">ALL</strain>
    </source>
</reference>
<sequence>MPQSQQKTAIQEKSVLLDLASDTSKIAQVFPMMTRMVLPATTKVRLSNPCRFRSLSNSNNLHPSSRSCRCRSQSRRSSFRKPKARTFEDSPSTKLSLRGLPRNILRRSF</sequence>
<dbReference type="EMBL" id="CM016762">
    <property type="protein sequence ID" value="TMS34607.1"/>
    <property type="molecule type" value="Genomic_DNA"/>
</dbReference>
<evidence type="ECO:0000313" key="2">
    <source>
        <dbReference type="EMBL" id="TMS34607.1"/>
    </source>
</evidence>
<reference evidence="2 3" key="1">
    <citation type="journal article" date="2015" name="Genome Biol.">
        <title>Comparative genomics of Steinernema reveals deeply conserved gene regulatory networks.</title>
        <authorList>
            <person name="Dillman A.R."/>
            <person name="Macchietto M."/>
            <person name="Porter C.F."/>
            <person name="Rogers A."/>
            <person name="Williams B."/>
            <person name="Antoshechkin I."/>
            <person name="Lee M.M."/>
            <person name="Goodwin Z."/>
            <person name="Lu X."/>
            <person name="Lewis E.E."/>
            <person name="Goodrich-Blair H."/>
            <person name="Stock S.P."/>
            <person name="Adams B.J."/>
            <person name="Sternberg P.W."/>
            <person name="Mortazavi A."/>
        </authorList>
    </citation>
    <scope>NUCLEOTIDE SEQUENCE [LARGE SCALE GENOMIC DNA]</scope>
    <source>
        <strain evidence="2 3">ALL</strain>
    </source>
</reference>
<name>A0A4U8UR23_STECR</name>
<feature type="compositionally biased region" description="Low complexity" evidence="1">
    <location>
        <begin position="53"/>
        <end position="67"/>
    </location>
</feature>
<evidence type="ECO:0000256" key="1">
    <source>
        <dbReference type="SAM" id="MobiDB-lite"/>
    </source>
</evidence>